<accession>A0A9X2LBH2</accession>
<dbReference type="InterPro" id="IPR002347">
    <property type="entry name" value="SDR_fam"/>
</dbReference>
<dbReference type="Proteomes" id="UP001142610">
    <property type="component" value="Unassembled WGS sequence"/>
</dbReference>
<dbReference type="PRINTS" id="PR00080">
    <property type="entry name" value="SDRFAMILY"/>
</dbReference>
<evidence type="ECO:0000313" key="4">
    <source>
        <dbReference type="Proteomes" id="UP001142610"/>
    </source>
</evidence>
<protein>
    <submittedName>
        <fullName evidence="3">SDR family oxidoreductase</fullName>
    </submittedName>
</protein>
<keyword evidence="2" id="KW-0560">Oxidoreductase</keyword>
<name>A0A9X2LBH2_9PROT</name>
<comment type="similarity">
    <text evidence="1">Belongs to the short-chain dehydrogenases/reductases (SDR) family.</text>
</comment>
<gene>
    <name evidence="3" type="ORF">NOG11_14650</name>
</gene>
<reference evidence="3" key="1">
    <citation type="submission" date="2022-07" db="EMBL/GenBank/DDBJ databases">
        <title>Parvularcula maris sp. nov., an algicidal bacterium isolated from seawater.</title>
        <authorList>
            <person name="Li F."/>
        </authorList>
    </citation>
    <scope>NUCLEOTIDE SEQUENCE</scope>
    <source>
        <strain evidence="3">BGMRC 0090</strain>
    </source>
</reference>
<dbReference type="Gene3D" id="3.40.50.720">
    <property type="entry name" value="NAD(P)-binding Rossmann-like Domain"/>
    <property type="match status" value="1"/>
</dbReference>
<dbReference type="RefSeq" id="WP_256620558.1">
    <property type="nucleotide sequence ID" value="NZ_JANIBC010000024.1"/>
</dbReference>
<dbReference type="SUPFAM" id="SSF51735">
    <property type="entry name" value="NAD(P)-binding Rossmann-fold domains"/>
    <property type="match status" value="1"/>
</dbReference>
<dbReference type="PRINTS" id="PR00081">
    <property type="entry name" value="GDHRDH"/>
</dbReference>
<dbReference type="InterPro" id="IPR020904">
    <property type="entry name" value="Sc_DH/Rdtase_CS"/>
</dbReference>
<dbReference type="Pfam" id="PF13561">
    <property type="entry name" value="adh_short_C2"/>
    <property type="match status" value="1"/>
</dbReference>
<evidence type="ECO:0000256" key="2">
    <source>
        <dbReference type="ARBA" id="ARBA00023002"/>
    </source>
</evidence>
<dbReference type="PANTHER" id="PTHR24321">
    <property type="entry name" value="DEHYDROGENASES, SHORT CHAIN"/>
    <property type="match status" value="1"/>
</dbReference>
<keyword evidence="4" id="KW-1185">Reference proteome</keyword>
<dbReference type="GO" id="GO:0016491">
    <property type="term" value="F:oxidoreductase activity"/>
    <property type="evidence" value="ECO:0007669"/>
    <property type="project" value="UniProtKB-KW"/>
</dbReference>
<evidence type="ECO:0000256" key="1">
    <source>
        <dbReference type="ARBA" id="ARBA00006484"/>
    </source>
</evidence>
<evidence type="ECO:0000313" key="3">
    <source>
        <dbReference type="EMBL" id="MCQ8186620.1"/>
    </source>
</evidence>
<organism evidence="3 4">
    <name type="scientific">Parvularcula maris</name>
    <dbReference type="NCBI Taxonomy" id="2965077"/>
    <lineage>
        <taxon>Bacteria</taxon>
        <taxon>Pseudomonadati</taxon>
        <taxon>Pseudomonadota</taxon>
        <taxon>Alphaproteobacteria</taxon>
        <taxon>Parvularculales</taxon>
        <taxon>Parvularculaceae</taxon>
        <taxon>Parvularcula</taxon>
    </lineage>
</organism>
<dbReference type="PANTHER" id="PTHR24321:SF8">
    <property type="entry name" value="ESTRADIOL 17-BETA-DEHYDROGENASE 8-RELATED"/>
    <property type="match status" value="1"/>
</dbReference>
<dbReference type="PROSITE" id="PS00061">
    <property type="entry name" value="ADH_SHORT"/>
    <property type="match status" value="1"/>
</dbReference>
<dbReference type="AlphaFoldDB" id="A0A9X2LBH2"/>
<comment type="caution">
    <text evidence="3">The sequence shown here is derived from an EMBL/GenBank/DDBJ whole genome shotgun (WGS) entry which is preliminary data.</text>
</comment>
<proteinExistence type="inferred from homology"/>
<dbReference type="EMBL" id="JANIBC010000024">
    <property type="protein sequence ID" value="MCQ8186620.1"/>
    <property type="molecule type" value="Genomic_DNA"/>
</dbReference>
<sequence>MTGRLALVTGANRGIGFEVARQLIEREWSVWVTARDPAKAEAAAEKLGRSALPLALDVTDSQSIENAFCEVSAGSETIHIAFNIAGVVFGRGSLTGNAPLADVDLQGFDDVWSTNTRGMFSSMKEEIPVMLGNEAWGRYGLKGVIINNASVSAHGVFPGIGPYSVSKHGVLGLTRGAALDYGKDGLRIVLISPGGVDTPMRRASIEAQGRDPDENPAPNVQHRTNTSEEMADVVMYLASPNAPSSIHGTDIDVTMGMLTGPFAPPAA</sequence>
<dbReference type="CDD" id="cd05233">
    <property type="entry name" value="SDR_c"/>
    <property type="match status" value="1"/>
</dbReference>
<dbReference type="InterPro" id="IPR036291">
    <property type="entry name" value="NAD(P)-bd_dom_sf"/>
</dbReference>